<keyword evidence="3" id="KW-0050">Antiport</keyword>
<keyword evidence="7 9" id="KW-0472">Membrane</keyword>
<feature type="transmembrane region" description="Helical" evidence="9">
    <location>
        <begin position="414"/>
        <end position="434"/>
    </location>
</feature>
<dbReference type="EMBL" id="BSDY01000002">
    <property type="protein sequence ID" value="GLI55059.1"/>
    <property type="molecule type" value="Genomic_DNA"/>
</dbReference>
<feature type="transmembrane region" description="Helical" evidence="9">
    <location>
        <begin position="376"/>
        <end position="402"/>
    </location>
</feature>
<feature type="transmembrane region" description="Helical" evidence="9">
    <location>
        <begin position="118"/>
        <end position="151"/>
    </location>
</feature>
<keyword evidence="5 9" id="KW-0812">Transmembrane</keyword>
<comment type="similarity">
    <text evidence="8">Belongs to the NhaC Na(+)/H(+) (TC 2.A.35) antiporter family.</text>
</comment>
<feature type="transmembrane region" description="Helical" evidence="9">
    <location>
        <begin position="200"/>
        <end position="220"/>
    </location>
</feature>
<feature type="transmembrane region" description="Helical" evidence="9">
    <location>
        <begin position="157"/>
        <end position="179"/>
    </location>
</feature>
<evidence type="ECO:0000256" key="6">
    <source>
        <dbReference type="ARBA" id="ARBA00022989"/>
    </source>
</evidence>
<feature type="transmembrane region" description="Helical" evidence="9">
    <location>
        <begin position="13"/>
        <end position="31"/>
    </location>
</feature>
<feature type="transmembrane region" description="Helical" evidence="9">
    <location>
        <begin position="38"/>
        <end position="60"/>
    </location>
</feature>
<dbReference type="RefSeq" id="WP_281833297.1">
    <property type="nucleotide sequence ID" value="NZ_BSDY01000002.1"/>
</dbReference>
<dbReference type="GO" id="GO:0005886">
    <property type="term" value="C:plasma membrane"/>
    <property type="evidence" value="ECO:0007669"/>
    <property type="project" value="UniProtKB-SubCell"/>
</dbReference>
<evidence type="ECO:0000256" key="9">
    <source>
        <dbReference type="SAM" id="Phobius"/>
    </source>
</evidence>
<keyword evidence="6 9" id="KW-1133">Transmembrane helix</keyword>
<feature type="domain" description="Na+/H+ antiporter NhaC-like C-terminal" evidence="10">
    <location>
        <begin position="47"/>
        <end position="220"/>
    </location>
</feature>
<name>A0A9W6GGY5_9FUSO</name>
<dbReference type="InterPro" id="IPR052180">
    <property type="entry name" value="NhaC_Na-H+_Antiporter"/>
</dbReference>
<accession>A0A9W6GGY5</accession>
<evidence type="ECO:0000313" key="11">
    <source>
        <dbReference type="EMBL" id="GLI55059.1"/>
    </source>
</evidence>
<evidence type="ECO:0000256" key="2">
    <source>
        <dbReference type="ARBA" id="ARBA00022448"/>
    </source>
</evidence>
<gene>
    <name evidence="11" type="ORF">PM10SUCC1_05740</name>
</gene>
<feature type="transmembrane region" description="Helical" evidence="9">
    <location>
        <begin position="294"/>
        <end position="318"/>
    </location>
</feature>
<dbReference type="Proteomes" id="UP001144471">
    <property type="component" value="Unassembled WGS sequence"/>
</dbReference>
<dbReference type="Pfam" id="PF03553">
    <property type="entry name" value="Na_H_antiporter"/>
    <property type="match status" value="2"/>
</dbReference>
<evidence type="ECO:0000313" key="12">
    <source>
        <dbReference type="Proteomes" id="UP001144471"/>
    </source>
</evidence>
<dbReference type="AlphaFoldDB" id="A0A9W6GGY5"/>
<keyword evidence="2" id="KW-0813">Transport</keyword>
<evidence type="ECO:0000256" key="5">
    <source>
        <dbReference type="ARBA" id="ARBA00022692"/>
    </source>
</evidence>
<protein>
    <submittedName>
        <fullName evidence="11">Sodium:proton antiporter</fullName>
    </submittedName>
</protein>
<dbReference type="PANTHER" id="PTHR33451:SF4">
    <property type="entry name" value="NA+_H+ ANTIPORTER"/>
    <property type="match status" value="1"/>
</dbReference>
<comment type="caution">
    <text evidence="11">The sequence shown here is derived from an EMBL/GenBank/DDBJ whole genome shotgun (WGS) entry which is preliminary data.</text>
</comment>
<feature type="transmembrane region" description="Helical" evidence="9">
    <location>
        <begin position="330"/>
        <end position="355"/>
    </location>
</feature>
<reference evidence="11" key="1">
    <citation type="submission" date="2022-12" db="EMBL/GenBank/DDBJ databases">
        <title>Reference genome sequencing for broad-spectrum identification of bacterial and archaeal isolates by mass spectrometry.</title>
        <authorList>
            <person name="Sekiguchi Y."/>
            <person name="Tourlousse D.M."/>
        </authorList>
    </citation>
    <scope>NUCLEOTIDE SEQUENCE</scope>
    <source>
        <strain evidence="11">10succ1</strain>
    </source>
</reference>
<feature type="domain" description="Na+/H+ antiporter NhaC-like C-terminal" evidence="10">
    <location>
        <begin position="240"/>
        <end position="427"/>
    </location>
</feature>
<evidence type="ECO:0000256" key="4">
    <source>
        <dbReference type="ARBA" id="ARBA00022475"/>
    </source>
</evidence>
<feature type="transmembrane region" description="Helical" evidence="9">
    <location>
        <begin position="80"/>
        <end position="97"/>
    </location>
</feature>
<evidence type="ECO:0000256" key="3">
    <source>
        <dbReference type="ARBA" id="ARBA00022449"/>
    </source>
</evidence>
<evidence type="ECO:0000256" key="7">
    <source>
        <dbReference type="ARBA" id="ARBA00023136"/>
    </source>
</evidence>
<evidence type="ECO:0000256" key="1">
    <source>
        <dbReference type="ARBA" id="ARBA00004651"/>
    </source>
</evidence>
<proteinExistence type="inferred from homology"/>
<keyword evidence="4" id="KW-1003">Cell membrane</keyword>
<organism evidence="11 12">
    <name type="scientific">Propionigenium maris DSM 9537</name>
    <dbReference type="NCBI Taxonomy" id="1123000"/>
    <lineage>
        <taxon>Bacteria</taxon>
        <taxon>Fusobacteriati</taxon>
        <taxon>Fusobacteriota</taxon>
        <taxon>Fusobacteriia</taxon>
        <taxon>Fusobacteriales</taxon>
        <taxon>Fusobacteriaceae</taxon>
        <taxon>Propionigenium</taxon>
    </lineage>
</organism>
<dbReference type="PANTHER" id="PTHR33451">
    <property type="entry name" value="MALATE-2H(+)/NA(+)-LACTATE ANTIPORTER"/>
    <property type="match status" value="1"/>
</dbReference>
<sequence length="451" mass="47713">MEYGKNIKGSFKGLIPFLIFIGLYLGSGLILQSKGVELAFYQLPAPVAVFAGIIAAFLLFKGSIGEKFNTFVKGCGNQDIIIMCIIYLLAGAFAGVSKSMGGVDSTVNLGLTYIPAHYIAPGLFMISAFIATATGTSVGSIVAVAPIAVGLADKGGLSLPLVLAAVMGGSMFGDNLSVISDTTIAATRTQGVEMRDKFKVNVFIAAPAAALTLLLLLVMGKPEIVPELQVYDYNFIKVIPYIFVLGLSLVGVNVFVVLTGGIILSGAIGMFYGDFTTLGLCGEIYGGFTNMNEIFLLSLLTGGLAAMVTEAGGVQWLLEKIQKNVKGKKSAQIGISALVALTDAAVANNTVAIIINGPIAKKMCQKYKVDPRKSAALLDIFSCVGQGMIPYGAQMLILLGFTQGAVSPLQLMPLLWYQQLLAIFAIISIFIPFADKLIREKPWVWETEGTK</sequence>
<dbReference type="InterPro" id="IPR018461">
    <property type="entry name" value="Na/H_Antiport_NhaC-like_C"/>
</dbReference>
<feature type="transmembrane region" description="Helical" evidence="9">
    <location>
        <begin position="240"/>
        <end position="273"/>
    </location>
</feature>
<dbReference type="GO" id="GO:0015297">
    <property type="term" value="F:antiporter activity"/>
    <property type="evidence" value="ECO:0007669"/>
    <property type="project" value="UniProtKB-KW"/>
</dbReference>
<comment type="subcellular location">
    <subcellularLocation>
        <location evidence="1">Cell membrane</location>
        <topology evidence="1">Multi-pass membrane protein</topology>
    </subcellularLocation>
</comment>
<evidence type="ECO:0000259" key="10">
    <source>
        <dbReference type="Pfam" id="PF03553"/>
    </source>
</evidence>
<evidence type="ECO:0000256" key="8">
    <source>
        <dbReference type="ARBA" id="ARBA00038435"/>
    </source>
</evidence>
<keyword evidence="12" id="KW-1185">Reference proteome</keyword>